<dbReference type="Gene3D" id="3.90.1720.10">
    <property type="entry name" value="endopeptidase domain like (from Nostoc punctiforme)"/>
    <property type="match status" value="1"/>
</dbReference>
<protein>
    <recommendedName>
        <fullName evidence="6">NlpC/P60 domain-containing protein</fullName>
    </recommendedName>
</protein>
<accession>A0ABN1Q7Y4</accession>
<keyword evidence="4" id="KW-0788">Thiol protease</keyword>
<dbReference type="Proteomes" id="UP001499967">
    <property type="component" value="Unassembled WGS sequence"/>
</dbReference>
<dbReference type="InterPro" id="IPR000064">
    <property type="entry name" value="NLP_P60_dom"/>
</dbReference>
<keyword evidence="8" id="KW-1185">Reference proteome</keyword>
<keyword evidence="5" id="KW-1133">Transmembrane helix</keyword>
<feature type="transmembrane region" description="Helical" evidence="5">
    <location>
        <begin position="12"/>
        <end position="32"/>
    </location>
</feature>
<comment type="caution">
    <text evidence="7">The sequence shown here is derived from an EMBL/GenBank/DDBJ whole genome shotgun (WGS) entry which is preliminary data.</text>
</comment>
<evidence type="ECO:0000313" key="8">
    <source>
        <dbReference type="Proteomes" id="UP001499967"/>
    </source>
</evidence>
<dbReference type="InterPro" id="IPR038765">
    <property type="entry name" value="Papain-like_cys_pep_sf"/>
</dbReference>
<dbReference type="SUPFAM" id="SSF54001">
    <property type="entry name" value="Cysteine proteinases"/>
    <property type="match status" value="1"/>
</dbReference>
<evidence type="ECO:0000256" key="1">
    <source>
        <dbReference type="ARBA" id="ARBA00007074"/>
    </source>
</evidence>
<comment type="similarity">
    <text evidence="1">Belongs to the peptidase C40 family.</text>
</comment>
<sequence>MTTRAAGLRARRILMGVLALVIGGSGIVVGRMQDAPPVPGQPQSRVAAAAADLRFLRRDDPDGTTVVDAAGTVLATLTDGARTATLDGPERTFAEPQFDGAAVTTRVWVRLLPEEWRAGAEQEGWFRPWLQEQLDSPAPDILAMAGEYLDGAPAGEDDEGMRIRGDARFGPPGPNGGPSPENSDFYDYLGVRWRFADGAARRPDPVRYGAVDCSGFVRLVYGYRGGYPLLATEDPGPGLPRRARAMADTGPGVVVLPDNGVPPSNLGALQAGDLLFFDLDQAPDLRSDHVGIYLGRDVNGQHRFVSSRRRADGPTLGDLGGTSLLDDGGHYARSFRAAKRL</sequence>
<keyword evidence="5" id="KW-0812">Transmembrane</keyword>
<evidence type="ECO:0000256" key="5">
    <source>
        <dbReference type="SAM" id="Phobius"/>
    </source>
</evidence>
<dbReference type="Pfam" id="PF00877">
    <property type="entry name" value="NLPC_P60"/>
    <property type="match status" value="1"/>
</dbReference>
<keyword evidence="2" id="KW-0645">Protease</keyword>
<evidence type="ECO:0000313" key="7">
    <source>
        <dbReference type="EMBL" id="GAA0938601.1"/>
    </source>
</evidence>
<evidence type="ECO:0000259" key="6">
    <source>
        <dbReference type="PROSITE" id="PS51935"/>
    </source>
</evidence>
<dbReference type="EMBL" id="BAAAHP010000092">
    <property type="protein sequence ID" value="GAA0938601.1"/>
    <property type="molecule type" value="Genomic_DNA"/>
</dbReference>
<keyword evidence="5" id="KW-0472">Membrane</keyword>
<proteinExistence type="inferred from homology"/>
<feature type="domain" description="NlpC/P60" evidence="6">
    <location>
        <begin position="175"/>
        <end position="341"/>
    </location>
</feature>
<gene>
    <name evidence="7" type="ORF">GCM10009559_32410</name>
</gene>
<organism evidence="7 8">
    <name type="scientific">Pseudonocardia zijingensis</name>
    <dbReference type="NCBI Taxonomy" id="153376"/>
    <lineage>
        <taxon>Bacteria</taxon>
        <taxon>Bacillati</taxon>
        <taxon>Actinomycetota</taxon>
        <taxon>Actinomycetes</taxon>
        <taxon>Pseudonocardiales</taxon>
        <taxon>Pseudonocardiaceae</taxon>
        <taxon>Pseudonocardia</taxon>
    </lineage>
</organism>
<dbReference type="PROSITE" id="PS51935">
    <property type="entry name" value="NLPC_P60"/>
    <property type="match status" value="1"/>
</dbReference>
<name>A0ABN1Q7Y4_9PSEU</name>
<evidence type="ECO:0000256" key="3">
    <source>
        <dbReference type="ARBA" id="ARBA00022801"/>
    </source>
</evidence>
<dbReference type="RefSeq" id="WP_343942236.1">
    <property type="nucleotide sequence ID" value="NZ_BAAAHP010000092.1"/>
</dbReference>
<evidence type="ECO:0000256" key="2">
    <source>
        <dbReference type="ARBA" id="ARBA00022670"/>
    </source>
</evidence>
<evidence type="ECO:0000256" key="4">
    <source>
        <dbReference type="ARBA" id="ARBA00022807"/>
    </source>
</evidence>
<keyword evidence="3" id="KW-0378">Hydrolase</keyword>
<reference evidence="7 8" key="1">
    <citation type="journal article" date="2019" name="Int. J. Syst. Evol. Microbiol.">
        <title>The Global Catalogue of Microorganisms (GCM) 10K type strain sequencing project: providing services to taxonomists for standard genome sequencing and annotation.</title>
        <authorList>
            <consortium name="The Broad Institute Genomics Platform"/>
            <consortium name="The Broad Institute Genome Sequencing Center for Infectious Disease"/>
            <person name="Wu L."/>
            <person name="Ma J."/>
        </authorList>
    </citation>
    <scope>NUCLEOTIDE SEQUENCE [LARGE SCALE GENOMIC DNA]</scope>
    <source>
        <strain evidence="7 8">JCM 11117</strain>
    </source>
</reference>